<proteinExistence type="predicted"/>
<feature type="region of interest" description="Disordered" evidence="1">
    <location>
        <begin position="91"/>
        <end position="117"/>
    </location>
</feature>
<evidence type="ECO:0000256" key="1">
    <source>
        <dbReference type="SAM" id="MobiDB-lite"/>
    </source>
</evidence>
<dbReference type="EMBL" id="BAAAGX010000020">
    <property type="protein sequence ID" value="GAA0260675.1"/>
    <property type="molecule type" value="Genomic_DNA"/>
</dbReference>
<comment type="caution">
    <text evidence="2">The sequence shown here is derived from an EMBL/GenBank/DDBJ whole genome shotgun (WGS) entry which is preliminary data.</text>
</comment>
<organism evidence="2 3">
    <name type="scientific">Cryptosporangium japonicum</name>
    <dbReference type="NCBI Taxonomy" id="80872"/>
    <lineage>
        <taxon>Bacteria</taxon>
        <taxon>Bacillati</taxon>
        <taxon>Actinomycetota</taxon>
        <taxon>Actinomycetes</taxon>
        <taxon>Cryptosporangiales</taxon>
        <taxon>Cryptosporangiaceae</taxon>
        <taxon>Cryptosporangium</taxon>
    </lineage>
</organism>
<feature type="compositionally biased region" description="Basic and acidic residues" evidence="1">
    <location>
        <begin position="1"/>
        <end position="23"/>
    </location>
</feature>
<reference evidence="2 3" key="1">
    <citation type="journal article" date="2019" name="Int. J. Syst. Evol. Microbiol.">
        <title>The Global Catalogue of Microorganisms (GCM) 10K type strain sequencing project: providing services to taxonomists for standard genome sequencing and annotation.</title>
        <authorList>
            <consortium name="The Broad Institute Genomics Platform"/>
            <consortium name="The Broad Institute Genome Sequencing Center for Infectious Disease"/>
            <person name="Wu L."/>
            <person name="Ma J."/>
        </authorList>
    </citation>
    <scope>NUCLEOTIDE SEQUENCE [LARGE SCALE GENOMIC DNA]</scope>
    <source>
        <strain evidence="2 3">JCM 10425</strain>
    </source>
</reference>
<sequence length="117" mass="12685">MTVGEERVQPDRAPGEEAERQESDVEEAGAGDDDADEADTAPATAGGVEEDRCVGGEFITDRFETLRDVGGGDRIHGFESNDCLERADFTLSKGRSGGYPDRFPRQYPLSPDKTEMA</sequence>
<keyword evidence="3" id="KW-1185">Reference proteome</keyword>
<name>A0ABN0UT28_9ACTN</name>
<feature type="compositionally biased region" description="Acidic residues" evidence="1">
    <location>
        <begin position="24"/>
        <end position="39"/>
    </location>
</feature>
<gene>
    <name evidence="2" type="ORF">GCM10009539_52690</name>
</gene>
<protein>
    <submittedName>
        <fullName evidence="2">Uncharacterized protein</fullName>
    </submittedName>
</protein>
<evidence type="ECO:0000313" key="2">
    <source>
        <dbReference type="EMBL" id="GAA0260675.1"/>
    </source>
</evidence>
<feature type="region of interest" description="Disordered" evidence="1">
    <location>
        <begin position="1"/>
        <end position="53"/>
    </location>
</feature>
<dbReference type="Proteomes" id="UP001500967">
    <property type="component" value="Unassembled WGS sequence"/>
</dbReference>
<accession>A0ABN0UT28</accession>
<evidence type="ECO:0000313" key="3">
    <source>
        <dbReference type="Proteomes" id="UP001500967"/>
    </source>
</evidence>